<dbReference type="SUPFAM" id="SSF54211">
    <property type="entry name" value="Ribosomal protein S5 domain 2-like"/>
    <property type="match status" value="2"/>
</dbReference>
<dbReference type="SMART" id="SM00322">
    <property type="entry name" value="KH"/>
    <property type="match status" value="1"/>
</dbReference>
<evidence type="ECO:0000256" key="2">
    <source>
        <dbReference type="ARBA" id="ARBA00022490"/>
    </source>
</evidence>
<comment type="similarity">
    <text evidence="1 8">Belongs to the polyribonucleotide nucleotidyltransferase family.</text>
</comment>
<dbReference type="InterPro" id="IPR015847">
    <property type="entry name" value="ExoRNase_PH_dom2"/>
</dbReference>
<dbReference type="PANTHER" id="PTHR11252">
    <property type="entry name" value="POLYRIBONUCLEOTIDE NUCLEOTIDYLTRANSFERASE"/>
    <property type="match status" value="1"/>
</dbReference>
<dbReference type="NCBIfam" id="TIGR03591">
    <property type="entry name" value="polynuc_phos"/>
    <property type="match status" value="1"/>
</dbReference>
<dbReference type="InterPro" id="IPR036345">
    <property type="entry name" value="ExoRNase_PH_dom2_sf"/>
</dbReference>
<dbReference type="Gene3D" id="2.40.50.140">
    <property type="entry name" value="Nucleic acid-binding proteins"/>
    <property type="match status" value="1"/>
</dbReference>
<comment type="subcellular location">
    <subcellularLocation>
        <location evidence="8">Cytoplasm</location>
    </subcellularLocation>
</comment>
<dbReference type="InterPro" id="IPR020568">
    <property type="entry name" value="Ribosomal_Su5_D2-typ_SF"/>
</dbReference>
<feature type="binding site" evidence="8">
    <location>
        <position position="480"/>
    </location>
    <ligand>
        <name>Mg(2+)</name>
        <dbReference type="ChEBI" id="CHEBI:18420"/>
    </ligand>
</feature>
<dbReference type="EMBL" id="JAAYEE010000134">
    <property type="protein sequence ID" value="NLW35478.1"/>
    <property type="molecule type" value="Genomic_DNA"/>
</dbReference>
<dbReference type="FunFam" id="3.30.230.70:FF:000001">
    <property type="entry name" value="Polyribonucleotide nucleotidyltransferase"/>
    <property type="match status" value="1"/>
</dbReference>
<organism evidence="10 11">
    <name type="scientific">Syntrophorhabdus aromaticivorans</name>
    <dbReference type="NCBI Taxonomy" id="328301"/>
    <lineage>
        <taxon>Bacteria</taxon>
        <taxon>Pseudomonadati</taxon>
        <taxon>Thermodesulfobacteriota</taxon>
        <taxon>Syntrophorhabdia</taxon>
        <taxon>Syntrophorhabdales</taxon>
        <taxon>Syntrophorhabdaceae</taxon>
        <taxon>Syntrophorhabdus</taxon>
    </lineage>
</organism>
<keyword evidence="7 8" id="KW-0694">RNA-binding</keyword>
<accession>A0A971S0W2</accession>
<dbReference type="InterPro" id="IPR012162">
    <property type="entry name" value="PNPase"/>
</dbReference>
<dbReference type="SMART" id="SM00316">
    <property type="entry name" value="S1"/>
    <property type="match status" value="1"/>
</dbReference>
<dbReference type="GO" id="GO:0000175">
    <property type="term" value="F:3'-5'-RNA exonuclease activity"/>
    <property type="evidence" value="ECO:0007669"/>
    <property type="project" value="TreeGrafter"/>
</dbReference>
<dbReference type="CDD" id="cd11363">
    <property type="entry name" value="RNase_PH_PNPase_1"/>
    <property type="match status" value="1"/>
</dbReference>
<reference evidence="10" key="2">
    <citation type="submission" date="2020-01" db="EMBL/GenBank/DDBJ databases">
        <authorList>
            <person name="Campanaro S."/>
        </authorList>
    </citation>
    <scope>NUCLEOTIDE SEQUENCE</scope>
    <source>
        <strain evidence="10">AS06rmzACSIP_7</strain>
    </source>
</reference>
<dbReference type="GO" id="GO:0003723">
    <property type="term" value="F:RNA binding"/>
    <property type="evidence" value="ECO:0007669"/>
    <property type="project" value="UniProtKB-UniRule"/>
</dbReference>
<comment type="catalytic activity">
    <reaction evidence="8">
        <text>RNA(n+1) + phosphate = RNA(n) + a ribonucleoside 5'-diphosphate</text>
        <dbReference type="Rhea" id="RHEA:22096"/>
        <dbReference type="Rhea" id="RHEA-COMP:14527"/>
        <dbReference type="Rhea" id="RHEA-COMP:17342"/>
        <dbReference type="ChEBI" id="CHEBI:43474"/>
        <dbReference type="ChEBI" id="CHEBI:57930"/>
        <dbReference type="ChEBI" id="CHEBI:140395"/>
        <dbReference type="EC" id="2.7.7.8"/>
    </reaction>
</comment>
<dbReference type="Pfam" id="PF03726">
    <property type="entry name" value="PNPase"/>
    <property type="match status" value="1"/>
</dbReference>
<dbReference type="InterPro" id="IPR001247">
    <property type="entry name" value="ExoRNase_PH_dom1"/>
</dbReference>
<dbReference type="InterPro" id="IPR036612">
    <property type="entry name" value="KH_dom_type_1_sf"/>
</dbReference>
<evidence type="ECO:0000256" key="1">
    <source>
        <dbReference type="ARBA" id="ARBA00007404"/>
    </source>
</evidence>
<reference evidence="10" key="1">
    <citation type="journal article" date="2020" name="Biotechnol. Biofuels">
        <title>New insights from the biogas microbiome by comprehensive genome-resolved metagenomics of nearly 1600 species originating from multiple anaerobic digesters.</title>
        <authorList>
            <person name="Campanaro S."/>
            <person name="Treu L."/>
            <person name="Rodriguez-R L.M."/>
            <person name="Kovalovszki A."/>
            <person name="Ziels R.M."/>
            <person name="Maus I."/>
            <person name="Zhu X."/>
            <person name="Kougias P.G."/>
            <person name="Basile A."/>
            <person name="Luo G."/>
            <person name="Schluter A."/>
            <person name="Konstantinidis K.T."/>
            <person name="Angelidaki I."/>
        </authorList>
    </citation>
    <scope>NUCLEOTIDE SEQUENCE</scope>
    <source>
        <strain evidence="10">AS06rmzACSIP_7</strain>
    </source>
</reference>
<dbReference type="FunFam" id="3.30.1370.10:FF:000001">
    <property type="entry name" value="Polyribonucleotide nucleotidyltransferase"/>
    <property type="match status" value="1"/>
</dbReference>
<dbReference type="SUPFAM" id="SSF50249">
    <property type="entry name" value="Nucleic acid-binding proteins"/>
    <property type="match status" value="1"/>
</dbReference>
<feature type="domain" description="S1 motif" evidence="9">
    <location>
        <begin position="616"/>
        <end position="684"/>
    </location>
</feature>
<dbReference type="PANTHER" id="PTHR11252:SF0">
    <property type="entry name" value="POLYRIBONUCLEOTIDE NUCLEOTIDYLTRANSFERASE 1, MITOCHONDRIAL"/>
    <property type="match status" value="1"/>
</dbReference>
<evidence type="ECO:0000256" key="3">
    <source>
        <dbReference type="ARBA" id="ARBA00022679"/>
    </source>
</evidence>
<dbReference type="PROSITE" id="PS50084">
    <property type="entry name" value="KH_TYPE_1"/>
    <property type="match status" value="1"/>
</dbReference>
<gene>
    <name evidence="8 10" type="primary">pnp</name>
    <name evidence="10" type="ORF">GXY80_08375</name>
</gene>
<dbReference type="HAMAP" id="MF_01595">
    <property type="entry name" value="PNPase"/>
    <property type="match status" value="1"/>
</dbReference>
<dbReference type="InterPro" id="IPR004088">
    <property type="entry name" value="KH_dom_type_1"/>
</dbReference>
<dbReference type="Pfam" id="PF00013">
    <property type="entry name" value="KH_1"/>
    <property type="match status" value="1"/>
</dbReference>
<keyword evidence="5 8" id="KW-0479">Metal-binding</keyword>
<dbReference type="Proteomes" id="UP000777265">
    <property type="component" value="Unassembled WGS sequence"/>
</dbReference>
<evidence type="ECO:0000256" key="6">
    <source>
        <dbReference type="ARBA" id="ARBA00022842"/>
    </source>
</evidence>
<dbReference type="NCBIfam" id="NF008805">
    <property type="entry name" value="PRK11824.1"/>
    <property type="match status" value="1"/>
</dbReference>
<dbReference type="PROSITE" id="PS50126">
    <property type="entry name" value="S1"/>
    <property type="match status" value="1"/>
</dbReference>
<keyword evidence="3 8" id="KW-0808">Transferase</keyword>
<dbReference type="GO" id="GO:0006396">
    <property type="term" value="P:RNA processing"/>
    <property type="evidence" value="ECO:0007669"/>
    <property type="project" value="InterPro"/>
</dbReference>
<evidence type="ECO:0000256" key="4">
    <source>
        <dbReference type="ARBA" id="ARBA00022695"/>
    </source>
</evidence>
<proteinExistence type="inferred from homology"/>
<sequence>MEERIAVDYAGRQLTISTGALAKQADGSVIVQYGDTVVLVTVVVDKKASAKDFLPLTVNYQEMSYAAGKFPGGFFKREGRPSDREILMSRLIDRPLRPLFAKGFTNEVQVIATVLSADQENDPAIPGILGASCALTISEIPFDGPLAGVKVGKKGSSFLLNPTPLQLEDSEMDIVVTGTRDAIVMVEGEAKFVSGEDLIEAIHFAHQNLIPLIEMQEKLREKVGRSKWVMPANDKLDGLIREFKGKVENDLISVFSIPTKQERAKKQNEVLDGLMQDNPDMEEGIIKTAFEEITRDVLRTQLFATSKRIDGRASDDIRPISCNVGILPRTHGSALFTRGETQSLAVTTFGTSEDEQKVESLLEGETFKTFMLHYNFTPFSVGEVAMLRGPTRREIGHGNLAERALSPILPPKEDFPYTIRIVSEILESNGSSSMATVCSGCLSLMDAGVPIAEPVAGIAMGLVKEDGKEIILSDILGDEDHLGDMDFKIAGSLRGITAIQMDIKIKGITKETMSKAVVQGQKGIATILGIMTGTLDKPRDSMSPYAPRIFTIRIKPDKIRDVIGPGGKIIRGIVEQTGVKIDIEDDGVVKIASVDEDSANEAIDIIKKLTKEAELGEIYTGRVKKIIDSGVIVEILPGIDGYVHVSQLAEGFVKKASDVVKEREEILVKVIEIDPSGRVKLSRKAALREQKGEQE</sequence>
<evidence type="ECO:0000313" key="11">
    <source>
        <dbReference type="Proteomes" id="UP000777265"/>
    </source>
</evidence>
<dbReference type="GO" id="GO:0004654">
    <property type="term" value="F:polyribonucleotide nucleotidyltransferase activity"/>
    <property type="evidence" value="ECO:0007669"/>
    <property type="project" value="UniProtKB-UniRule"/>
</dbReference>
<dbReference type="Pfam" id="PF01138">
    <property type="entry name" value="RNase_PH"/>
    <property type="match status" value="2"/>
</dbReference>
<dbReference type="CDD" id="cd11364">
    <property type="entry name" value="RNase_PH_PNPase_2"/>
    <property type="match status" value="1"/>
</dbReference>
<comment type="cofactor">
    <cofactor evidence="8">
        <name>Mg(2+)</name>
        <dbReference type="ChEBI" id="CHEBI:18420"/>
    </cofactor>
</comment>
<dbReference type="InterPro" id="IPR015848">
    <property type="entry name" value="PNPase_PH_RNA-bd_bac/org-type"/>
</dbReference>
<evidence type="ECO:0000313" key="10">
    <source>
        <dbReference type="EMBL" id="NLW35478.1"/>
    </source>
</evidence>
<dbReference type="Gene3D" id="3.30.230.70">
    <property type="entry name" value="GHMP Kinase, N-terminal domain"/>
    <property type="match status" value="2"/>
</dbReference>
<feature type="binding site" evidence="8">
    <location>
        <position position="486"/>
    </location>
    <ligand>
        <name>Mg(2+)</name>
        <dbReference type="ChEBI" id="CHEBI:18420"/>
    </ligand>
</feature>
<dbReference type="InterPro" id="IPR004087">
    <property type="entry name" value="KH_dom"/>
</dbReference>
<dbReference type="InterPro" id="IPR003029">
    <property type="entry name" value="S1_domain"/>
</dbReference>
<dbReference type="FunFam" id="3.30.230.70:FF:000002">
    <property type="entry name" value="Polyribonucleotide nucleotidyltransferase"/>
    <property type="match status" value="1"/>
</dbReference>
<dbReference type="GO" id="GO:0000287">
    <property type="term" value="F:magnesium ion binding"/>
    <property type="evidence" value="ECO:0007669"/>
    <property type="project" value="UniProtKB-UniRule"/>
</dbReference>
<evidence type="ECO:0000256" key="8">
    <source>
        <dbReference type="HAMAP-Rule" id="MF_01595"/>
    </source>
</evidence>
<keyword evidence="6 8" id="KW-0460">Magnesium</keyword>
<dbReference type="CDD" id="cd02393">
    <property type="entry name" value="KH-I_PNPase"/>
    <property type="match status" value="1"/>
</dbReference>
<dbReference type="GO" id="GO:0006402">
    <property type="term" value="P:mRNA catabolic process"/>
    <property type="evidence" value="ECO:0007669"/>
    <property type="project" value="UniProtKB-UniRule"/>
</dbReference>
<comment type="function">
    <text evidence="8">Involved in mRNA degradation. Catalyzes the phosphorolysis of single-stranded polyribonucleotides processively in the 3'- to 5'-direction.</text>
</comment>
<dbReference type="Gene3D" id="3.30.1370.10">
    <property type="entry name" value="K Homology domain, type 1"/>
    <property type="match status" value="1"/>
</dbReference>
<name>A0A971S0W2_9BACT</name>
<keyword evidence="2 8" id="KW-0963">Cytoplasm</keyword>
<dbReference type="Pfam" id="PF03725">
    <property type="entry name" value="RNase_PH_C"/>
    <property type="match status" value="1"/>
</dbReference>
<comment type="caution">
    <text evidence="10">The sequence shown here is derived from an EMBL/GenBank/DDBJ whole genome shotgun (WGS) entry which is preliminary data.</text>
</comment>
<dbReference type="AlphaFoldDB" id="A0A971S0W2"/>
<protein>
    <recommendedName>
        <fullName evidence="8">Polyribonucleotide nucleotidyltransferase</fullName>
        <ecNumber evidence="8">2.7.7.8</ecNumber>
    </recommendedName>
    <alternativeName>
        <fullName evidence="8">Polynucleotide phosphorylase</fullName>
        <shortName evidence="8">PNPase</shortName>
    </alternativeName>
</protein>
<dbReference type="InterPro" id="IPR027408">
    <property type="entry name" value="PNPase/RNase_PH_dom_sf"/>
</dbReference>
<dbReference type="InterPro" id="IPR012340">
    <property type="entry name" value="NA-bd_OB-fold"/>
</dbReference>
<dbReference type="SUPFAM" id="SSF54791">
    <property type="entry name" value="Eukaryotic type KH-domain (KH-domain type I)"/>
    <property type="match status" value="1"/>
</dbReference>
<dbReference type="GO" id="GO:0005829">
    <property type="term" value="C:cytosol"/>
    <property type="evidence" value="ECO:0007669"/>
    <property type="project" value="UniProtKB-ARBA"/>
</dbReference>
<evidence type="ECO:0000259" key="9">
    <source>
        <dbReference type="PROSITE" id="PS50126"/>
    </source>
</evidence>
<dbReference type="SUPFAM" id="SSF55666">
    <property type="entry name" value="Ribonuclease PH domain 2-like"/>
    <property type="match status" value="2"/>
</dbReference>
<evidence type="ECO:0000256" key="5">
    <source>
        <dbReference type="ARBA" id="ARBA00022723"/>
    </source>
</evidence>
<dbReference type="PIRSF" id="PIRSF005499">
    <property type="entry name" value="PNPase"/>
    <property type="match status" value="1"/>
</dbReference>
<dbReference type="Pfam" id="PF00575">
    <property type="entry name" value="S1"/>
    <property type="match status" value="1"/>
</dbReference>
<dbReference type="EC" id="2.7.7.8" evidence="8"/>
<evidence type="ECO:0000256" key="7">
    <source>
        <dbReference type="ARBA" id="ARBA00022884"/>
    </source>
</evidence>
<keyword evidence="4 8" id="KW-0548">Nucleotidyltransferase</keyword>